<dbReference type="RefSeq" id="WP_058498830.1">
    <property type="nucleotide sequence ID" value="NZ_CAAAHW010000001.1"/>
</dbReference>
<dbReference type="STRING" id="45066.Lgra_1686"/>
<dbReference type="Proteomes" id="UP000254476">
    <property type="component" value="Unassembled WGS sequence"/>
</dbReference>
<proteinExistence type="predicted"/>
<evidence type="ECO:0000256" key="1">
    <source>
        <dbReference type="SAM" id="Coils"/>
    </source>
</evidence>
<evidence type="ECO:0000313" key="4">
    <source>
        <dbReference type="Proteomes" id="UP000054691"/>
    </source>
</evidence>
<name>A0A378J8V7_9GAMM</name>
<dbReference type="Proteomes" id="UP000054691">
    <property type="component" value="Unassembled WGS sequence"/>
</dbReference>
<feature type="coiled-coil region" evidence="1">
    <location>
        <begin position="326"/>
        <end position="423"/>
    </location>
</feature>
<keyword evidence="1" id="KW-0175">Coiled coil</keyword>
<dbReference type="AlphaFoldDB" id="A0A378J8V7"/>
<reference evidence="2 4" key="1">
    <citation type="submission" date="2015-11" db="EMBL/GenBank/DDBJ databases">
        <title>Genomic analysis of 38 Legionella species identifies large and diverse effector repertoires.</title>
        <authorList>
            <person name="Burstein D."/>
            <person name="Amaro F."/>
            <person name="Zusman T."/>
            <person name="Lifshitz Z."/>
            <person name="Cohen O."/>
            <person name="Gilbert J.A."/>
            <person name="Pupko T."/>
            <person name="Shuman H.A."/>
            <person name="Segal G."/>
        </authorList>
    </citation>
    <scope>NUCLEOTIDE SEQUENCE [LARGE SCALE GENOMIC DNA]</scope>
    <source>
        <strain evidence="2 4">Lyon 8420412</strain>
    </source>
</reference>
<keyword evidence="4" id="KW-1185">Reference proteome</keyword>
<evidence type="ECO:0000313" key="2">
    <source>
        <dbReference type="EMBL" id="KTD10720.1"/>
    </source>
</evidence>
<dbReference type="EMBL" id="LNYE01000022">
    <property type="protein sequence ID" value="KTD10720.1"/>
    <property type="molecule type" value="Genomic_DNA"/>
</dbReference>
<gene>
    <name evidence="2" type="ORF">Lgra_1686</name>
    <name evidence="3" type="ORF">NCTC12388_01216</name>
</gene>
<accession>A0A378J8V7</accession>
<sequence length="430" mass="49602">MRAKLMRATVNYIRGAILKETNIKLIDQGDTLNSSKVTTTPSSFNWKADQENIKEYKGLEIAEKYKNNILNGMAIDIAKTENPMYFSIENSDANKDANEDANEYEERYKALYPDLLNGDTKMYATPKSLQDKVFEEIKKTLPRELLRPFLLAEPFIRKSSMSVFETSFSLRAGPQGVPETAVAPIIRNCGLMFAALILLTLYETYKSITKEINDSDNIAYNNFLETQFIYNEALPLLKDIFRQLELQNEFKKNKEFSQQLLTLLNKCAKDENNDVIWSELRNMAQSFLNNKPLERVRQDNKIQQTLQHLEKQGNPLASKLLEIVEIRGFKNTKTKLENKIEKMDQKIKESEKIAQGLEEQFNNKLARIANKIAETEKEQEKMKKNLLIQCGFKEAKSLDPKILAQCNEIKEMLKANKTDQEEKPNNSLKV</sequence>
<evidence type="ECO:0000313" key="5">
    <source>
        <dbReference type="Proteomes" id="UP000254476"/>
    </source>
</evidence>
<organism evidence="3 5">
    <name type="scientific">Legionella gratiana</name>
    <dbReference type="NCBI Taxonomy" id="45066"/>
    <lineage>
        <taxon>Bacteria</taxon>
        <taxon>Pseudomonadati</taxon>
        <taxon>Pseudomonadota</taxon>
        <taxon>Gammaproteobacteria</taxon>
        <taxon>Legionellales</taxon>
        <taxon>Legionellaceae</taxon>
        <taxon>Legionella</taxon>
    </lineage>
</organism>
<protein>
    <submittedName>
        <fullName evidence="3">Uncharacterized protein</fullName>
    </submittedName>
</protein>
<evidence type="ECO:0000313" key="3">
    <source>
        <dbReference type="EMBL" id="STX43796.1"/>
    </source>
</evidence>
<reference evidence="3 5" key="2">
    <citation type="submission" date="2018-06" db="EMBL/GenBank/DDBJ databases">
        <authorList>
            <consortium name="Pathogen Informatics"/>
            <person name="Doyle S."/>
        </authorList>
    </citation>
    <scope>NUCLEOTIDE SEQUENCE [LARGE SCALE GENOMIC DNA]</scope>
    <source>
        <strain evidence="3 5">NCTC12388</strain>
    </source>
</reference>
<dbReference type="EMBL" id="UGOB01000001">
    <property type="protein sequence ID" value="STX43796.1"/>
    <property type="molecule type" value="Genomic_DNA"/>
</dbReference>